<protein>
    <recommendedName>
        <fullName evidence="2">Ice-binding protein C-terminal domain-containing protein</fullName>
    </recommendedName>
</protein>
<dbReference type="Pfam" id="PF07589">
    <property type="entry name" value="PEP-CTERM"/>
    <property type="match status" value="1"/>
</dbReference>
<dbReference type="Proteomes" id="UP000319852">
    <property type="component" value="Chromosome"/>
</dbReference>
<gene>
    <name evidence="3" type="ORF">HG15A2_02870</name>
</gene>
<keyword evidence="4" id="KW-1185">Reference proteome</keyword>
<feature type="chain" id="PRO_5021768776" description="Ice-binding protein C-terminal domain-containing protein" evidence="1">
    <location>
        <begin position="36"/>
        <end position="360"/>
    </location>
</feature>
<dbReference type="AlphaFoldDB" id="A0A517MQ74"/>
<evidence type="ECO:0000259" key="2">
    <source>
        <dbReference type="Pfam" id="PF07589"/>
    </source>
</evidence>
<dbReference type="RefSeq" id="WP_218932251.1">
    <property type="nucleotide sequence ID" value="NZ_CP036263.1"/>
</dbReference>
<dbReference type="InterPro" id="IPR013424">
    <property type="entry name" value="Ice-binding_C"/>
</dbReference>
<keyword evidence="1" id="KW-0732">Signal</keyword>
<reference evidence="3 4" key="1">
    <citation type="submission" date="2019-02" db="EMBL/GenBank/DDBJ databases">
        <title>Deep-cultivation of Planctomycetes and their phenomic and genomic characterization uncovers novel biology.</title>
        <authorList>
            <person name="Wiegand S."/>
            <person name="Jogler M."/>
            <person name="Boedeker C."/>
            <person name="Pinto D."/>
            <person name="Vollmers J."/>
            <person name="Rivas-Marin E."/>
            <person name="Kohn T."/>
            <person name="Peeters S.H."/>
            <person name="Heuer A."/>
            <person name="Rast P."/>
            <person name="Oberbeckmann S."/>
            <person name="Bunk B."/>
            <person name="Jeske O."/>
            <person name="Meyerdierks A."/>
            <person name="Storesund J.E."/>
            <person name="Kallscheuer N."/>
            <person name="Luecker S."/>
            <person name="Lage O.M."/>
            <person name="Pohl T."/>
            <person name="Merkel B.J."/>
            <person name="Hornburger P."/>
            <person name="Mueller R.-W."/>
            <person name="Bruemmer F."/>
            <person name="Labrenz M."/>
            <person name="Spormann A.M."/>
            <person name="Op den Camp H."/>
            <person name="Overmann J."/>
            <person name="Amann R."/>
            <person name="Jetten M.S.M."/>
            <person name="Mascher T."/>
            <person name="Medema M.H."/>
            <person name="Devos D.P."/>
            <person name="Kaster A.-K."/>
            <person name="Ovreas L."/>
            <person name="Rohde M."/>
            <person name="Galperin M.Y."/>
            <person name="Jogler C."/>
        </authorList>
    </citation>
    <scope>NUCLEOTIDE SEQUENCE [LARGE SCALE GENOMIC DNA]</scope>
    <source>
        <strain evidence="3 4">HG15A2</strain>
    </source>
</reference>
<sequence precursor="true">MTTLTIKEIATIKRTTFRSCAVTCLVALCPLLALADEQYTPVVNPVSPLGVDVVPEVARVPGKHFTDSRDMNYQTTPHSVSPTQIGQWDGTGGAQNGLHLASFNGEMDVYEIDAMAQIRDPLLNAVVANRTSLVVSTSFDQMLGNDTSLAVERTNGAAETFAVRSQIVSHNHPGGLLRDIDSVDLWGREDVNRAGFYSFQGDPNNTAIYTHQILAPGGVQPYVSSLQVALALGNPDLEPLLDIDALMVRDIGTGFNPFDGTFGAGDSILFSIAPIPNPNGGPNVFDGGEVWHWRFGQQAEFLKHGGHLWDTAFDVQGTFGTQSENIDALEAVSAVPEPTSLLLGATGLACLWCGRRRRIA</sequence>
<proteinExistence type="predicted"/>
<feature type="domain" description="Ice-binding protein C-terminal" evidence="2">
    <location>
        <begin position="334"/>
        <end position="357"/>
    </location>
</feature>
<organism evidence="3 4">
    <name type="scientific">Adhaeretor mobilis</name>
    <dbReference type="NCBI Taxonomy" id="1930276"/>
    <lineage>
        <taxon>Bacteria</taxon>
        <taxon>Pseudomonadati</taxon>
        <taxon>Planctomycetota</taxon>
        <taxon>Planctomycetia</taxon>
        <taxon>Pirellulales</taxon>
        <taxon>Lacipirellulaceae</taxon>
        <taxon>Adhaeretor</taxon>
    </lineage>
</organism>
<evidence type="ECO:0000313" key="3">
    <source>
        <dbReference type="EMBL" id="QDS97028.1"/>
    </source>
</evidence>
<feature type="signal peptide" evidence="1">
    <location>
        <begin position="1"/>
        <end position="35"/>
    </location>
</feature>
<evidence type="ECO:0000256" key="1">
    <source>
        <dbReference type="SAM" id="SignalP"/>
    </source>
</evidence>
<dbReference type="EMBL" id="CP036263">
    <property type="protein sequence ID" value="QDS97028.1"/>
    <property type="molecule type" value="Genomic_DNA"/>
</dbReference>
<dbReference type="KEGG" id="amob:HG15A2_02870"/>
<accession>A0A517MQ74</accession>
<evidence type="ECO:0000313" key="4">
    <source>
        <dbReference type="Proteomes" id="UP000319852"/>
    </source>
</evidence>
<name>A0A517MQ74_9BACT</name>